<accession>A0ABW3NRC5</accession>
<dbReference type="Pfam" id="PF13365">
    <property type="entry name" value="Trypsin_2"/>
    <property type="match status" value="1"/>
</dbReference>
<evidence type="ECO:0000256" key="1">
    <source>
        <dbReference type="ARBA" id="ARBA00010541"/>
    </source>
</evidence>
<sequence>MTRLIKTTELIIFLFISLCSFSQEDTGWKTILNEEFNNNYNGWHTESSELRYAQISNGQLIDRFSNEGYVQANRIPIDLNYSKDYKISFSFANLNGDASKKYRVYHKRNNGKLKEGWENNPVWGFVWGFKDWNNYNTILFYNSREYNTYASGNYIYSTSVKILYKSGGETTTLKDWTKYQYVGSNDFSITIEKYGGNSVRIYTGDNILYAYTGGVFQWYGDKIGPYIGAGAKVALDYVFVTEKGEHPNTSWNEYSLKSHWDGNGANLIEGIYENSARSENSPKYKLGLIKEDNDYRLVYLGGAENPGWKIGDIKAYLTKTATPNLYKVKYFMGDKTINEDLYISFENGLMKIIWPDRQENLYIKLYPTSSDNINSIGSEKSSGTGFALSSNGYIVTNHHVTNGASSIKVRGVKGNFSKTYKAKVIIEDKNNDLSIIKIDDPSFTNLGILPYTINSDIADAGKSVYALGYPLRATMGDEVKLTDGIISSKSGFQGDITSYQITVPIQPGNSGGPLFDSNGSIVGIINAKHIGAENASYAIKTSYLMNLIQVMNTTPNLPKTNTISGKSLSEQVKYLKEFIYIIEIN</sequence>
<gene>
    <name evidence="4" type="ORF">ACFQ3Q_07595</name>
</gene>
<dbReference type="InterPro" id="IPR001940">
    <property type="entry name" value="Peptidase_S1C"/>
</dbReference>
<evidence type="ECO:0000313" key="4">
    <source>
        <dbReference type="EMBL" id="MFD1095605.1"/>
    </source>
</evidence>
<dbReference type="GO" id="GO:0006508">
    <property type="term" value="P:proteolysis"/>
    <property type="evidence" value="ECO:0007669"/>
    <property type="project" value="UniProtKB-KW"/>
</dbReference>
<evidence type="ECO:0000256" key="2">
    <source>
        <dbReference type="ARBA" id="ARBA00022670"/>
    </source>
</evidence>
<proteinExistence type="inferred from homology"/>
<comment type="caution">
    <text evidence="4">The sequence shown here is derived from an EMBL/GenBank/DDBJ whole genome shotgun (WGS) entry which is preliminary data.</text>
</comment>
<dbReference type="Gene3D" id="2.40.10.10">
    <property type="entry name" value="Trypsin-like serine proteases"/>
    <property type="match status" value="2"/>
</dbReference>
<dbReference type="GO" id="GO:0008233">
    <property type="term" value="F:peptidase activity"/>
    <property type="evidence" value="ECO:0007669"/>
    <property type="project" value="UniProtKB-KW"/>
</dbReference>
<comment type="similarity">
    <text evidence="1">Belongs to the peptidase S1C family.</text>
</comment>
<keyword evidence="2 4" id="KW-0645">Protease</keyword>
<dbReference type="Proteomes" id="UP001597131">
    <property type="component" value="Unassembled WGS sequence"/>
</dbReference>
<dbReference type="EC" id="3.4.21.-" evidence="4"/>
<dbReference type="SUPFAM" id="SSF50494">
    <property type="entry name" value="Trypsin-like serine proteases"/>
    <property type="match status" value="1"/>
</dbReference>
<dbReference type="PANTHER" id="PTHR43343">
    <property type="entry name" value="PEPTIDASE S12"/>
    <property type="match status" value="1"/>
</dbReference>
<reference evidence="5" key="1">
    <citation type="journal article" date="2019" name="Int. J. Syst. Evol. Microbiol.">
        <title>The Global Catalogue of Microorganisms (GCM) 10K type strain sequencing project: providing services to taxonomists for standard genome sequencing and annotation.</title>
        <authorList>
            <consortium name="The Broad Institute Genomics Platform"/>
            <consortium name="The Broad Institute Genome Sequencing Center for Infectious Disease"/>
            <person name="Wu L."/>
            <person name="Ma J."/>
        </authorList>
    </citation>
    <scope>NUCLEOTIDE SEQUENCE [LARGE SCALE GENOMIC DNA]</scope>
    <source>
        <strain evidence="5">CCUG 64793</strain>
    </source>
</reference>
<name>A0ABW3NRC5_9FLAO</name>
<dbReference type="RefSeq" id="WP_380744482.1">
    <property type="nucleotide sequence ID" value="NZ_JBHTLI010000001.1"/>
</dbReference>
<dbReference type="InterPro" id="IPR051201">
    <property type="entry name" value="Chloro_Bact_Ser_Proteases"/>
</dbReference>
<protein>
    <submittedName>
        <fullName evidence="4">S1C family serine protease</fullName>
        <ecNumber evidence="4">3.4.21.-</ecNumber>
    </submittedName>
</protein>
<evidence type="ECO:0000256" key="3">
    <source>
        <dbReference type="ARBA" id="ARBA00022801"/>
    </source>
</evidence>
<evidence type="ECO:0000313" key="5">
    <source>
        <dbReference type="Proteomes" id="UP001597131"/>
    </source>
</evidence>
<dbReference type="InterPro" id="IPR009003">
    <property type="entry name" value="Peptidase_S1_PA"/>
</dbReference>
<keyword evidence="5" id="KW-1185">Reference proteome</keyword>
<dbReference type="InterPro" id="IPR043504">
    <property type="entry name" value="Peptidase_S1_PA_chymotrypsin"/>
</dbReference>
<dbReference type="PRINTS" id="PR00834">
    <property type="entry name" value="PROTEASES2C"/>
</dbReference>
<organism evidence="4 5">
    <name type="scientific">Salegentibacter chungangensis</name>
    <dbReference type="NCBI Taxonomy" id="1335724"/>
    <lineage>
        <taxon>Bacteria</taxon>
        <taxon>Pseudomonadati</taxon>
        <taxon>Bacteroidota</taxon>
        <taxon>Flavobacteriia</taxon>
        <taxon>Flavobacteriales</taxon>
        <taxon>Flavobacteriaceae</taxon>
        <taxon>Salegentibacter</taxon>
    </lineage>
</organism>
<dbReference type="PANTHER" id="PTHR43343:SF3">
    <property type="entry name" value="PROTEASE DO-LIKE 8, CHLOROPLASTIC"/>
    <property type="match status" value="1"/>
</dbReference>
<keyword evidence="3 4" id="KW-0378">Hydrolase</keyword>
<dbReference type="EMBL" id="JBHTLI010000001">
    <property type="protein sequence ID" value="MFD1095605.1"/>
    <property type="molecule type" value="Genomic_DNA"/>
</dbReference>